<protein>
    <recommendedName>
        <fullName evidence="4">DUF834 domain-containing protein</fullName>
    </recommendedName>
</protein>
<keyword evidence="3" id="KW-1185">Reference proteome</keyword>
<dbReference type="AlphaFoldDB" id="A0A0E0Q1E5"/>
<dbReference type="Proteomes" id="UP000008022">
    <property type="component" value="Unassembled WGS sequence"/>
</dbReference>
<dbReference type="Gramene" id="ORUFI06G26000.1">
    <property type="protein sequence ID" value="ORUFI06G26000.1"/>
    <property type="gene ID" value="ORUFI06G26000"/>
</dbReference>
<evidence type="ECO:0000256" key="1">
    <source>
        <dbReference type="SAM" id="MobiDB-lite"/>
    </source>
</evidence>
<evidence type="ECO:0008006" key="4">
    <source>
        <dbReference type="Google" id="ProtNLM"/>
    </source>
</evidence>
<name>A0A0E0Q1E5_ORYRU</name>
<reference evidence="3" key="1">
    <citation type="submission" date="2013-06" db="EMBL/GenBank/DDBJ databases">
        <authorList>
            <person name="Zhao Q."/>
        </authorList>
    </citation>
    <scope>NUCLEOTIDE SEQUENCE</scope>
    <source>
        <strain evidence="3">cv. W1943</strain>
    </source>
</reference>
<evidence type="ECO:0000313" key="2">
    <source>
        <dbReference type="EnsemblPlants" id="ORUFI06G26000.1"/>
    </source>
</evidence>
<feature type="compositionally biased region" description="Gly residues" evidence="1">
    <location>
        <begin position="106"/>
        <end position="118"/>
    </location>
</feature>
<feature type="region of interest" description="Disordered" evidence="1">
    <location>
        <begin position="81"/>
        <end position="131"/>
    </location>
</feature>
<feature type="compositionally biased region" description="Low complexity" evidence="1">
    <location>
        <begin position="81"/>
        <end position="90"/>
    </location>
</feature>
<dbReference type="EnsemblPlants" id="ORUFI06G26000.1">
    <property type="protein sequence ID" value="ORUFI06G26000.1"/>
    <property type="gene ID" value="ORUFI06G26000"/>
</dbReference>
<feature type="compositionally biased region" description="Basic residues" evidence="1">
    <location>
        <begin position="122"/>
        <end position="131"/>
    </location>
</feature>
<sequence length="131" mass="13698">MGAVVAADGGRRRRRRIARRAAPPLASVTGGGEAWWRRAQAARGPSLPTRLPLQIQQRAGEAWGRRAQAAATTGPAWLLLSPPLPGSDGSARAADPASVKVADGGSVAGNHGGDGGAPRLGWRCRRRRRLD</sequence>
<organism evidence="2 3">
    <name type="scientific">Oryza rufipogon</name>
    <name type="common">Brownbeard rice</name>
    <name type="synonym">Asian wild rice</name>
    <dbReference type="NCBI Taxonomy" id="4529"/>
    <lineage>
        <taxon>Eukaryota</taxon>
        <taxon>Viridiplantae</taxon>
        <taxon>Streptophyta</taxon>
        <taxon>Embryophyta</taxon>
        <taxon>Tracheophyta</taxon>
        <taxon>Spermatophyta</taxon>
        <taxon>Magnoliopsida</taxon>
        <taxon>Liliopsida</taxon>
        <taxon>Poales</taxon>
        <taxon>Poaceae</taxon>
        <taxon>BOP clade</taxon>
        <taxon>Oryzoideae</taxon>
        <taxon>Oryzeae</taxon>
        <taxon>Oryzinae</taxon>
        <taxon>Oryza</taxon>
    </lineage>
</organism>
<dbReference type="OMA" id="QRAGEAW"/>
<accession>A0A0E0Q1E5</accession>
<proteinExistence type="predicted"/>
<dbReference type="HOGENOM" id="CLU_121752_0_0_1"/>
<feature type="region of interest" description="Disordered" evidence="1">
    <location>
        <begin position="1"/>
        <end position="30"/>
    </location>
</feature>
<reference evidence="2" key="2">
    <citation type="submission" date="2015-06" db="UniProtKB">
        <authorList>
            <consortium name="EnsemblPlants"/>
        </authorList>
    </citation>
    <scope>IDENTIFICATION</scope>
</reference>
<evidence type="ECO:0000313" key="3">
    <source>
        <dbReference type="Proteomes" id="UP000008022"/>
    </source>
</evidence>